<feature type="transmembrane region" description="Helical" evidence="8">
    <location>
        <begin position="514"/>
        <end position="536"/>
    </location>
</feature>
<dbReference type="PANTHER" id="PTHR30572">
    <property type="entry name" value="MEMBRANE COMPONENT OF TRANSPORTER-RELATED"/>
    <property type="match status" value="1"/>
</dbReference>
<reference evidence="11 12" key="1">
    <citation type="submission" date="2014-03" db="EMBL/GenBank/DDBJ databases">
        <title>Genomics of Bifidobacteria.</title>
        <authorList>
            <person name="Ventura M."/>
            <person name="Milani C."/>
            <person name="Lugli G.A."/>
        </authorList>
    </citation>
    <scope>NUCLEOTIDE SEQUENCE [LARGE SCALE GENOMIC DNA]</scope>
    <source>
        <strain evidence="11 12">LMG 11597</strain>
    </source>
</reference>
<sequence length="897" mass="93093">MWSVTLQLMKKSLRMLIPAGIAIVIGTAFIASTFLFGNAMNDSLRSQLTASFGQANYAIGVKENYKGSDQYSRTVADFHTDQIQAIDGVRGLRADTRVSIEVGNGDTHISSVGIGGSSDAKLLPITLSQGRQPRNDQEIALPAGMAKQLEVGIGDTVGVNAQSSGTGSSSAMPQMRVVGFTEDPHGAFAYTSGAVILADDAVASLQGYEQGFDTVNTSTLYLDIDQGKADAAIARIRSLVPKGFDIQSSRSVSDAQMKALGEGGTSPVTIFLLVFGVIAMFVAALVIANTFQVLVAQRRRTFALLRTIGAKRGQIYRSVILESILLGFASSVIGIALGMGIMALAGSTGALKSVYGTDPRALLIITVPVVVVPLVFGIVMTVLAALGSARAATKVTPLEALRPMELGESARSSHRARTIIGALLTLIGAALAAVSFIRMRDFLGAANVEGSNDSGYTMILLMAIASCVLIFLGLAFAASSWLPSLMRGIGALVSLAGPSATIANANVQKNPRRVAATGLALLIGVTLVSTIATGAASGKQTMGNALDTRYSVDLVATGPHLSQQSADKVAHVSGVSHTLYAPTASGSIADAKGHDYSALLIGVTGADQLKAVMHADLAGAQIAGEQALLPQYSALSGKKLTFSDTALFQPLEGESDSSSKGASADTSSGASAKPGNDLGVKFGVGQRDFRQVSDKYDVAAFVDAGLFDSGTLKAQSHMLLASVNPNATNLTDTFQNVQNALGSDMGVNLTGPIAERLQWESIIDTMLKLLVGLLAVAVLIALIGVANTLSLSVIERTRESATLRAIGMTRGQLRRSLSIEALLIALVSGLAGIVLGTLFAWLGSYMVFSLYGEVALPFDWKTNGIVLLVAAIAALLASVFPARRALKTAPVEALAEA</sequence>
<evidence type="ECO:0000256" key="8">
    <source>
        <dbReference type="SAM" id="Phobius"/>
    </source>
</evidence>
<comment type="similarity">
    <text evidence="6">Belongs to the ABC-4 integral membrane protein family.</text>
</comment>
<feature type="transmembrane region" description="Helical" evidence="8">
    <location>
        <begin position="315"/>
        <end position="341"/>
    </location>
</feature>
<dbReference type="STRING" id="77635.BISU_0577"/>
<keyword evidence="2" id="KW-1003">Cell membrane</keyword>
<feature type="transmembrane region" description="Helical" evidence="8">
    <location>
        <begin position="12"/>
        <end position="36"/>
    </location>
</feature>
<dbReference type="AlphaFoldDB" id="A0A087E9W9"/>
<protein>
    <submittedName>
        <fullName evidence="11">Efflux ABC transporter permease</fullName>
    </submittedName>
</protein>
<evidence type="ECO:0000256" key="6">
    <source>
        <dbReference type="ARBA" id="ARBA00038076"/>
    </source>
</evidence>
<keyword evidence="12" id="KW-1185">Reference proteome</keyword>
<evidence type="ECO:0000259" key="9">
    <source>
        <dbReference type="Pfam" id="PF02687"/>
    </source>
</evidence>
<accession>A0A087E9W9</accession>
<evidence type="ECO:0000256" key="5">
    <source>
        <dbReference type="ARBA" id="ARBA00023136"/>
    </source>
</evidence>
<keyword evidence="5 8" id="KW-0472">Membrane</keyword>
<evidence type="ECO:0000313" key="12">
    <source>
        <dbReference type="Proteomes" id="UP000029055"/>
    </source>
</evidence>
<keyword evidence="3 8" id="KW-0812">Transmembrane</keyword>
<dbReference type="InterPro" id="IPR050250">
    <property type="entry name" value="Macrolide_Exporter_MacB"/>
</dbReference>
<dbReference type="GO" id="GO:0005886">
    <property type="term" value="C:plasma membrane"/>
    <property type="evidence" value="ECO:0007669"/>
    <property type="project" value="UniProtKB-SubCell"/>
</dbReference>
<dbReference type="PANTHER" id="PTHR30572:SF4">
    <property type="entry name" value="ABC TRANSPORTER PERMEASE YTRF"/>
    <property type="match status" value="1"/>
</dbReference>
<feature type="transmembrane region" description="Helical" evidence="8">
    <location>
        <begin position="862"/>
        <end position="880"/>
    </location>
</feature>
<evidence type="ECO:0000256" key="7">
    <source>
        <dbReference type="SAM" id="MobiDB-lite"/>
    </source>
</evidence>
<feature type="transmembrane region" description="Helical" evidence="8">
    <location>
        <begin position="361"/>
        <end position="386"/>
    </location>
</feature>
<dbReference type="Proteomes" id="UP000029055">
    <property type="component" value="Unassembled WGS sequence"/>
</dbReference>
<dbReference type="eggNOG" id="COG4591">
    <property type="taxonomic scope" value="Bacteria"/>
</dbReference>
<gene>
    <name evidence="11" type="ORF">BISU_0577</name>
</gene>
<dbReference type="RefSeq" id="WP_024462818.1">
    <property type="nucleotide sequence ID" value="NZ_CP062939.1"/>
</dbReference>
<feature type="region of interest" description="Disordered" evidence="7">
    <location>
        <begin position="651"/>
        <end position="672"/>
    </location>
</feature>
<feature type="transmembrane region" description="Helical" evidence="8">
    <location>
        <begin position="270"/>
        <end position="295"/>
    </location>
</feature>
<keyword evidence="4 8" id="KW-1133">Transmembrane helix</keyword>
<evidence type="ECO:0000256" key="4">
    <source>
        <dbReference type="ARBA" id="ARBA00022989"/>
    </source>
</evidence>
<feature type="compositionally biased region" description="Low complexity" evidence="7">
    <location>
        <begin position="656"/>
        <end position="672"/>
    </location>
</feature>
<dbReference type="EMBL" id="JGZR01000003">
    <property type="protein sequence ID" value="KFJ04570.1"/>
    <property type="molecule type" value="Genomic_DNA"/>
</dbReference>
<comment type="subcellular location">
    <subcellularLocation>
        <location evidence="1">Cell membrane</location>
        <topology evidence="1">Multi-pass membrane protein</topology>
    </subcellularLocation>
</comment>
<evidence type="ECO:0000256" key="2">
    <source>
        <dbReference type="ARBA" id="ARBA00022475"/>
    </source>
</evidence>
<evidence type="ECO:0000313" key="11">
    <source>
        <dbReference type="EMBL" id="KFJ04570.1"/>
    </source>
</evidence>
<feature type="transmembrane region" description="Helical" evidence="8">
    <location>
        <begin position="457"/>
        <end position="478"/>
    </location>
</feature>
<feature type="domain" description="ABC3 transporter permease C-terminal" evidence="9">
    <location>
        <begin position="274"/>
        <end position="394"/>
    </location>
</feature>
<dbReference type="Pfam" id="PF12704">
    <property type="entry name" value="MacB_PCD"/>
    <property type="match status" value="1"/>
</dbReference>
<evidence type="ECO:0000256" key="3">
    <source>
        <dbReference type="ARBA" id="ARBA00022692"/>
    </source>
</evidence>
<feature type="transmembrane region" description="Helical" evidence="8">
    <location>
        <begin position="769"/>
        <end position="794"/>
    </location>
</feature>
<dbReference type="OrthoDB" id="9780560at2"/>
<name>A0A087E9W9_9BIFI</name>
<organism evidence="11 12">
    <name type="scientific">Bifidobacterium subtile</name>
    <dbReference type="NCBI Taxonomy" id="77635"/>
    <lineage>
        <taxon>Bacteria</taxon>
        <taxon>Bacillati</taxon>
        <taxon>Actinomycetota</taxon>
        <taxon>Actinomycetes</taxon>
        <taxon>Bifidobacteriales</taxon>
        <taxon>Bifidobacteriaceae</taxon>
        <taxon>Bifidobacterium</taxon>
    </lineage>
</organism>
<proteinExistence type="inferred from homology"/>
<feature type="domain" description="MacB-like periplasmic core" evidence="10">
    <location>
        <begin position="21"/>
        <end position="238"/>
    </location>
</feature>
<dbReference type="InterPro" id="IPR003838">
    <property type="entry name" value="ABC3_permease_C"/>
</dbReference>
<dbReference type="Pfam" id="PF02687">
    <property type="entry name" value="FtsX"/>
    <property type="match status" value="2"/>
</dbReference>
<feature type="domain" description="ABC3 transporter permease C-terminal" evidence="9">
    <location>
        <begin position="773"/>
        <end position="890"/>
    </location>
</feature>
<evidence type="ECO:0000259" key="10">
    <source>
        <dbReference type="Pfam" id="PF12704"/>
    </source>
</evidence>
<dbReference type="eggNOG" id="COG0577">
    <property type="taxonomic scope" value="Bacteria"/>
</dbReference>
<evidence type="ECO:0000256" key="1">
    <source>
        <dbReference type="ARBA" id="ARBA00004651"/>
    </source>
</evidence>
<dbReference type="GO" id="GO:0022857">
    <property type="term" value="F:transmembrane transporter activity"/>
    <property type="evidence" value="ECO:0007669"/>
    <property type="project" value="TreeGrafter"/>
</dbReference>
<dbReference type="InterPro" id="IPR025857">
    <property type="entry name" value="MacB_PCD"/>
</dbReference>
<feature type="transmembrane region" description="Helical" evidence="8">
    <location>
        <begin position="817"/>
        <end position="842"/>
    </location>
</feature>
<feature type="transmembrane region" description="Helical" evidence="8">
    <location>
        <begin position="419"/>
        <end position="437"/>
    </location>
</feature>
<comment type="caution">
    <text evidence="11">The sequence shown here is derived from an EMBL/GenBank/DDBJ whole genome shotgun (WGS) entry which is preliminary data.</text>
</comment>